<evidence type="ECO:0000256" key="2">
    <source>
        <dbReference type="SAM" id="Phobius"/>
    </source>
</evidence>
<feature type="region of interest" description="Disordered" evidence="1">
    <location>
        <begin position="179"/>
        <end position="202"/>
    </location>
</feature>
<sequence length="310" mass="35835">MSEKKKKNHNQIVAEYIERHNYKKGDLTNGSIKGYGALDITLISVHNVGFDVFLMKNDNVHNVESFKWEQFSQTDIDKFALSTEFALTGEKEITLKIADDKPFYSQLEEHNIKMILKKRKWQNKILGFRSQSKFKMIIATITYLAALSLIVVPIIAYNLPGAKQERAAIEEAKIKQEAAEKEDREKEAVEAEEFNKKQAANKKEQEENIKELEIDTKDRLKEYVDNSDGLLFKIEPMTNSWEHVYAFVSENFKTMSLNEKESWVNEAGLDIKNRIKGGGIAEDPRVYFVYKDQSKLAVPDTFNESYKIED</sequence>
<keyword evidence="2" id="KW-1133">Transmembrane helix</keyword>
<organism evidence="3 4">
    <name type="scientific">Bacillus xiamenensis</name>
    <dbReference type="NCBI Taxonomy" id="1178537"/>
    <lineage>
        <taxon>Bacteria</taxon>
        <taxon>Bacillati</taxon>
        <taxon>Bacillota</taxon>
        <taxon>Bacilli</taxon>
        <taxon>Bacillales</taxon>
        <taxon>Bacillaceae</taxon>
        <taxon>Bacillus</taxon>
    </lineage>
</organism>
<proteinExistence type="predicted"/>
<reference evidence="3 4" key="1">
    <citation type="submission" date="2016-10" db="EMBL/GenBank/DDBJ databases">
        <title>Whole genome sequence of hyper active fibrinolysis bacterium Bacillus pumilus strain VV3 isolated from fermented rice.</title>
        <authorList>
            <person name="Mariadas V.A."/>
            <person name="Vijayaraghavan P."/>
            <person name="Dhandapani V."/>
        </authorList>
    </citation>
    <scope>NUCLEOTIDE SEQUENCE [LARGE SCALE GENOMIC DNA]</scope>
    <source>
        <strain evidence="3 4">VV3</strain>
    </source>
</reference>
<evidence type="ECO:0000313" key="4">
    <source>
        <dbReference type="Proteomes" id="UP000177709"/>
    </source>
</evidence>
<dbReference type="EMBL" id="CP017786">
    <property type="protein sequence ID" value="AOZ88163.1"/>
    <property type="molecule type" value="Genomic_DNA"/>
</dbReference>
<evidence type="ECO:0000256" key="1">
    <source>
        <dbReference type="SAM" id="MobiDB-lite"/>
    </source>
</evidence>
<evidence type="ECO:0000313" key="3">
    <source>
        <dbReference type="EMBL" id="AOZ88163.1"/>
    </source>
</evidence>
<accession>A0AAC9NBQ0</accession>
<keyword evidence="2" id="KW-0472">Membrane</keyword>
<dbReference type="Proteomes" id="UP000177709">
    <property type="component" value="Chromosome"/>
</dbReference>
<dbReference type="KEGG" id="bxi:BK049_05255"/>
<name>A0AAC9NBQ0_9BACI</name>
<protein>
    <submittedName>
        <fullName evidence="3">Uncharacterized protein</fullName>
    </submittedName>
</protein>
<dbReference type="RefSeq" id="WP_071168018.1">
    <property type="nucleotide sequence ID" value="NZ_CP017786.1"/>
</dbReference>
<dbReference type="AlphaFoldDB" id="A0AAC9NBQ0"/>
<keyword evidence="2" id="KW-0812">Transmembrane</keyword>
<feature type="transmembrane region" description="Helical" evidence="2">
    <location>
        <begin position="136"/>
        <end position="157"/>
    </location>
</feature>
<gene>
    <name evidence="3" type="ORF">BK049_05255</name>
</gene>